<dbReference type="Proteomes" id="UP000230638">
    <property type="component" value="Unassembled WGS sequence"/>
</dbReference>
<feature type="coiled-coil region" evidence="1">
    <location>
        <begin position="35"/>
        <end position="75"/>
    </location>
</feature>
<organism evidence="2 3">
    <name type="scientific">Candidatus Lloydbacteria bacterium CG22_combo_CG10-13_8_21_14_all_47_15</name>
    <dbReference type="NCBI Taxonomy" id="1974635"/>
    <lineage>
        <taxon>Bacteria</taxon>
        <taxon>Candidatus Lloydiibacteriota</taxon>
    </lineage>
</organism>
<name>A0A2H0CTJ9_9BACT</name>
<keyword evidence="1" id="KW-0175">Coiled coil</keyword>
<dbReference type="AlphaFoldDB" id="A0A2H0CTJ9"/>
<accession>A0A2H0CTJ9</accession>
<gene>
    <name evidence="2" type="ORF">COW88_02590</name>
</gene>
<evidence type="ECO:0008006" key="4">
    <source>
        <dbReference type="Google" id="ProtNLM"/>
    </source>
</evidence>
<proteinExistence type="predicted"/>
<dbReference type="EMBL" id="PCTL01000026">
    <property type="protein sequence ID" value="PIP73255.1"/>
    <property type="molecule type" value="Genomic_DNA"/>
</dbReference>
<protein>
    <recommendedName>
        <fullName evidence="4">Septum formation initiator</fullName>
    </recommendedName>
</protein>
<evidence type="ECO:0000256" key="1">
    <source>
        <dbReference type="SAM" id="Coils"/>
    </source>
</evidence>
<evidence type="ECO:0000313" key="2">
    <source>
        <dbReference type="EMBL" id="PIP73255.1"/>
    </source>
</evidence>
<sequence length="127" mass="14792">MKKFQQKRRMRKVIYSTGTAVALLLVVFFLGRATLDVYEKARETKDRRLESLRRLDELKAEEAALREKLSALETERGIEETVREKFNVAKDDEEVIKLVDEAGAKEPATAAATMEEKTWWQRLFNNE</sequence>
<evidence type="ECO:0000313" key="3">
    <source>
        <dbReference type="Proteomes" id="UP000230638"/>
    </source>
</evidence>
<reference evidence="2 3" key="1">
    <citation type="submission" date="2017-09" db="EMBL/GenBank/DDBJ databases">
        <title>Depth-based differentiation of microbial function through sediment-hosted aquifers and enrichment of novel symbionts in the deep terrestrial subsurface.</title>
        <authorList>
            <person name="Probst A.J."/>
            <person name="Ladd B."/>
            <person name="Jarett J.K."/>
            <person name="Geller-Mcgrath D.E."/>
            <person name="Sieber C.M."/>
            <person name="Emerson J.B."/>
            <person name="Anantharaman K."/>
            <person name="Thomas B.C."/>
            <person name="Malmstrom R."/>
            <person name="Stieglmeier M."/>
            <person name="Klingl A."/>
            <person name="Woyke T."/>
            <person name="Ryan C.M."/>
            <person name="Banfield J.F."/>
        </authorList>
    </citation>
    <scope>NUCLEOTIDE SEQUENCE [LARGE SCALE GENOMIC DNA]</scope>
    <source>
        <strain evidence="2">CG22_combo_CG10-13_8_21_14_all_47_15</strain>
    </source>
</reference>
<comment type="caution">
    <text evidence="2">The sequence shown here is derived from an EMBL/GenBank/DDBJ whole genome shotgun (WGS) entry which is preliminary data.</text>
</comment>